<dbReference type="SMART" id="SM00637">
    <property type="entry name" value="CBD_II"/>
    <property type="match status" value="2"/>
</dbReference>
<dbReference type="SMART" id="SM01063">
    <property type="entry name" value="CBM49"/>
    <property type="match status" value="2"/>
</dbReference>
<dbReference type="EMBL" id="JAEKJA010000002">
    <property type="protein sequence ID" value="MBJ3774764.1"/>
    <property type="molecule type" value="Genomic_DNA"/>
</dbReference>
<feature type="domain" description="CBM2" evidence="12">
    <location>
        <begin position="747"/>
        <end position="848"/>
    </location>
</feature>
<feature type="compositionally biased region" description="Low complexity" evidence="11">
    <location>
        <begin position="109"/>
        <end position="122"/>
    </location>
</feature>
<dbReference type="SUPFAM" id="SSF51445">
    <property type="entry name" value="(Trans)glycosidases"/>
    <property type="match status" value="1"/>
</dbReference>
<dbReference type="InterPro" id="IPR001547">
    <property type="entry name" value="Glyco_hydro_5"/>
</dbReference>
<keyword evidence="3" id="KW-0732">Signal</keyword>
<keyword evidence="4" id="KW-0677">Repeat</keyword>
<keyword evidence="10" id="KW-0624">Polysaccharide degradation</keyword>
<keyword evidence="8" id="KW-0119">Carbohydrate metabolism</keyword>
<dbReference type="GO" id="GO:0007154">
    <property type="term" value="P:cell communication"/>
    <property type="evidence" value="ECO:0007669"/>
    <property type="project" value="InterPro"/>
</dbReference>
<organism evidence="13 14">
    <name type="scientific">Acuticoccus mangrovi</name>
    <dbReference type="NCBI Taxonomy" id="2796142"/>
    <lineage>
        <taxon>Bacteria</taxon>
        <taxon>Pseudomonadati</taxon>
        <taxon>Pseudomonadota</taxon>
        <taxon>Alphaproteobacteria</taxon>
        <taxon>Hyphomicrobiales</taxon>
        <taxon>Amorphaceae</taxon>
        <taxon>Acuticoccus</taxon>
    </lineage>
</organism>
<dbReference type="GO" id="GO:0030247">
    <property type="term" value="F:polysaccharide binding"/>
    <property type="evidence" value="ECO:0007669"/>
    <property type="project" value="UniProtKB-UniRule"/>
</dbReference>
<dbReference type="GO" id="GO:0008810">
    <property type="term" value="F:cellulase activity"/>
    <property type="evidence" value="ECO:0007669"/>
    <property type="project" value="UniProtKB-EC"/>
</dbReference>
<sequence>MTDVVSQEARLSTIVRERWDSGAVVDLSLEARVPIEDWRIEIDPGGRIVNIWNAQIVSQNGSTYVLGAADYNEQISPGGIIDFGFEMEGTGAVRPLAFEVDIMADAAQQAAPTAPAPQVADTPPAPISPDAPRLSANGMHLRETDATAKPGHADVSVEGSIAHETPGDRSGLPGATFAPGPFAARGAVIVDAAGEPAEINGLNWFGFETETFAPHGLWARNWREMMDEVKSLGFNVLRLPLSGELVDTGGTPTSIDLGLNPDLEGLSGLEILDAIVDYADKIGLRVLLDYHRGSPGSGPNDNGLWYGDGRTEGAVIGEWETLARRYGDKPAVIGADLMNEPHAATWGDGSATDWAAAAERIGDAILGIAPNWLIVVEGVSTYDGDTYWWGGNLQGARDHPVTLSVPDRLVYSAHDYPPSVHPQPWFTDGTDLADKFRQNWGYLVEDGTAPVLIGEWGSKLETPGDARWADAIESYMQKNGVPWMWWSLNPNSGDTGGLFEDDWSTVRTAVTDLLDPFLVETRPDIALSDDIGGHAATFTVNLAQPADSEVTLKFATTDGTAAAGLDYVATAGTLTFGPGEQQKTVNVPLLPDTLQEGNEFFYLVIGGSDGVRASGTAVIVDDDAPRRGATPFVDVASTVVNEGAGAARFRIVLSEPANHDVSIDFTTRAESAGHDDFQPTKGTVVIPAGEIQATLEVGINDDSELEKAERFTMELTSAEGAEIRGGEATGLIAAEPPGTMEIDVSANPTGETQLTIDLILSEDWGTGSVFNVVINNVSDQPVSGWRLAMDLPFDIEKLWSAELVADEGERVTLQNVEWNGTIAPGQTVDFGFVADEGGIDLGTLISGADLELTVQ</sequence>
<evidence type="ECO:0000313" key="13">
    <source>
        <dbReference type="EMBL" id="MBJ3774764.1"/>
    </source>
</evidence>
<dbReference type="InterPro" id="IPR019028">
    <property type="entry name" value="CBM_49"/>
</dbReference>
<evidence type="ECO:0000256" key="5">
    <source>
        <dbReference type="ARBA" id="ARBA00022801"/>
    </source>
</evidence>
<dbReference type="AlphaFoldDB" id="A0A934MJP7"/>
<dbReference type="SMART" id="SM00237">
    <property type="entry name" value="Calx_beta"/>
    <property type="match status" value="2"/>
</dbReference>
<dbReference type="Proteomes" id="UP000609531">
    <property type="component" value="Unassembled WGS sequence"/>
</dbReference>
<dbReference type="GO" id="GO:0016020">
    <property type="term" value="C:membrane"/>
    <property type="evidence" value="ECO:0007669"/>
    <property type="project" value="InterPro"/>
</dbReference>
<dbReference type="InterPro" id="IPR001919">
    <property type="entry name" value="CBD2"/>
</dbReference>
<evidence type="ECO:0000256" key="7">
    <source>
        <dbReference type="ARBA" id="ARBA00023001"/>
    </source>
</evidence>
<dbReference type="EC" id="3.2.1.4" evidence="2"/>
<dbReference type="InterPro" id="IPR017853">
    <property type="entry name" value="GH"/>
</dbReference>
<evidence type="ECO:0000256" key="4">
    <source>
        <dbReference type="ARBA" id="ARBA00022737"/>
    </source>
</evidence>
<dbReference type="PANTHER" id="PTHR35923:SF2">
    <property type="entry name" value="ENDOGLUCANASE"/>
    <property type="match status" value="1"/>
</dbReference>
<comment type="caution">
    <text evidence="13">The sequence shown here is derived from an EMBL/GenBank/DDBJ whole genome shotgun (WGS) entry which is preliminary data.</text>
</comment>
<dbReference type="InterPro" id="IPR038081">
    <property type="entry name" value="CalX-like_sf"/>
</dbReference>
<dbReference type="InterPro" id="IPR003644">
    <property type="entry name" value="Calx_beta"/>
</dbReference>
<keyword evidence="5" id="KW-0378">Hydrolase</keyword>
<dbReference type="PROSITE" id="PS00659">
    <property type="entry name" value="GLYCOSYL_HYDROL_F5"/>
    <property type="match status" value="1"/>
</dbReference>
<keyword evidence="9" id="KW-0326">Glycosidase</keyword>
<proteinExistence type="predicted"/>
<protein>
    <recommendedName>
        <fullName evidence="2">cellulase</fullName>
        <ecNumber evidence="2">3.2.1.4</ecNumber>
    </recommendedName>
</protein>
<dbReference type="GO" id="GO:0030245">
    <property type="term" value="P:cellulose catabolic process"/>
    <property type="evidence" value="ECO:0007669"/>
    <property type="project" value="UniProtKB-KW"/>
</dbReference>
<dbReference type="InterPro" id="IPR012291">
    <property type="entry name" value="CBM2_carb-bd_dom_sf"/>
</dbReference>
<dbReference type="Gene3D" id="2.60.40.290">
    <property type="match status" value="2"/>
</dbReference>
<evidence type="ECO:0000256" key="2">
    <source>
        <dbReference type="ARBA" id="ARBA00012601"/>
    </source>
</evidence>
<evidence type="ECO:0000256" key="11">
    <source>
        <dbReference type="SAM" id="MobiDB-lite"/>
    </source>
</evidence>
<dbReference type="SUPFAM" id="SSF49384">
    <property type="entry name" value="Carbohydrate-binding domain"/>
    <property type="match status" value="2"/>
</dbReference>
<accession>A0A934MJP7</accession>
<dbReference type="PROSITE" id="PS51173">
    <property type="entry name" value="CBM2"/>
    <property type="match status" value="1"/>
</dbReference>
<dbReference type="SUPFAM" id="SSF141072">
    <property type="entry name" value="CalX-like"/>
    <property type="match status" value="2"/>
</dbReference>
<dbReference type="PROSITE" id="PS00561">
    <property type="entry name" value="CBM2_A"/>
    <property type="match status" value="1"/>
</dbReference>
<keyword evidence="7" id="KW-0136">Cellulose degradation</keyword>
<evidence type="ECO:0000259" key="12">
    <source>
        <dbReference type="PROSITE" id="PS51173"/>
    </source>
</evidence>
<evidence type="ECO:0000256" key="8">
    <source>
        <dbReference type="ARBA" id="ARBA00023277"/>
    </source>
</evidence>
<evidence type="ECO:0000256" key="3">
    <source>
        <dbReference type="ARBA" id="ARBA00022729"/>
    </source>
</evidence>
<evidence type="ECO:0000256" key="9">
    <source>
        <dbReference type="ARBA" id="ARBA00023295"/>
    </source>
</evidence>
<dbReference type="InterPro" id="IPR018087">
    <property type="entry name" value="Glyco_hydro_5_CS"/>
</dbReference>
<dbReference type="PANTHER" id="PTHR35923">
    <property type="entry name" value="MAJOR EXTRACELLULAR ENDOGLUCANASE"/>
    <property type="match status" value="1"/>
</dbReference>
<evidence type="ECO:0000256" key="1">
    <source>
        <dbReference type="ARBA" id="ARBA00000966"/>
    </source>
</evidence>
<comment type="catalytic activity">
    <reaction evidence="1">
        <text>Endohydrolysis of (1-&gt;4)-beta-D-glucosidic linkages in cellulose, lichenin and cereal beta-D-glucans.</text>
        <dbReference type="EC" id="3.2.1.4"/>
    </reaction>
</comment>
<name>A0A934MJP7_9HYPH</name>
<feature type="region of interest" description="Disordered" evidence="11">
    <location>
        <begin position="109"/>
        <end position="135"/>
    </location>
</feature>
<evidence type="ECO:0000313" key="14">
    <source>
        <dbReference type="Proteomes" id="UP000609531"/>
    </source>
</evidence>
<dbReference type="InterPro" id="IPR018366">
    <property type="entry name" value="CBM2_CS"/>
</dbReference>
<evidence type="ECO:0000256" key="6">
    <source>
        <dbReference type="ARBA" id="ARBA00022837"/>
    </source>
</evidence>
<dbReference type="Pfam" id="PF00150">
    <property type="entry name" value="Cellulase"/>
    <property type="match status" value="1"/>
</dbReference>
<dbReference type="Pfam" id="PF03160">
    <property type="entry name" value="Calx-beta"/>
    <property type="match status" value="2"/>
</dbReference>
<keyword evidence="14" id="KW-1185">Reference proteome</keyword>
<reference evidence="13" key="1">
    <citation type="submission" date="2020-12" db="EMBL/GenBank/DDBJ databases">
        <title>Bacterial taxonomy.</title>
        <authorList>
            <person name="Pan X."/>
        </authorList>
    </citation>
    <scope>NUCLEOTIDE SEQUENCE</scope>
    <source>
        <strain evidence="13">B2012</strain>
    </source>
</reference>
<dbReference type="Gene3D" id="3.20.20.80">
    <property type="entry name" value="Glycosidases"/>
    <property type="match status" value="1"/>
</dbReference>
<dbReference type="Pfam" id="PF00553">
    <property type="entry name" value="CBM_2"/>
    <property type="match status" value="2"/>
</dbReference>
<dbReference type="InterPro" id="IPR008965">
    <property type="entry name" value="CBM2/CBM3_carb-bd_dom_sf"/>
</dbReference>
<keyword evidence="6" id="KW-0106">Calcium</keyword>
<evidence type="ECO:0000256" key="10">
    <source>
        <dbReference type="ARBA" id="ARBA00023326"/>
    </source>
</evidence>
<dbReference type="Gene3D" id="2.60.40.2030">
    <property type="match status" value="2"/>
</dbReference>
<gene>
    <name evidence="13" type="ORF">JCR33_03650</name>
</gene>
<dbReference type="RefSeq" id="WP_198880662.1">
    <property type="nucleotide sequence ID" value="NZ_JAEKJA010000002.1"/>
</dbReference>